<dbReference type="EMBL" id="QEAN01000348">
    <property type="protein sequence ID" value="TPX39570.1"/>
    <property type="molecule type" value="Genomic_DNA"/>
</dbReference>
<dbReference type="VEuPathDB" id="FungiDB:SeMB42_g06320"/>
<feature type="compositionally biased region" description="Basic and acidic residues" evidence="2">
    <location>
        <begin position="604"/>
        <end position="614"/>
    </location>
</feature>
<dbReference type="OrthoDB" id="9451547at2759"/>
<keyword evidence="5" id="KW-1185">Reference proteome</keyword>
<feature type="compositionally biased region" description="Polar residues" evidence="2">
    <location>
        <begin position="1"/>
        <end position="11"/>
    </location>
</feature>
<accession>A0A507D6Q5</accession>
<sequence>MLAQEYETTPNGHPMQRRHMHDDGPSMDELATLSTHELIDRLADAYDRLAERDNDLLLAARYGSSLLEANASLQLQLADLAASDNTRHSLSSSAAASAIHLNKPPNSTHADDAKLIAHLEKSSLELHNKVDRLSYDLDEAVKRADREARKALDATLSAKRDVDAATKRVAELEDERKEWIKEKSALVRARRESMAPIKDFDVERRELLSRIDQLEEDLYHLRIDKDTADASLALVHSESQVLQAKCNQVESLLHDYQNYKEEATRATEQVDVLSQQLEQAHDIIEELKALKADMLSGSITTTGLAETEGSKTLFGEVDSKRLELEEKHLMLARRHQGLMKAHEGVISQQERMRHHLARLAQIASVGGDASLNKEDKYSALSRALAQSEAECRDLRDRVAALERAKDALMISNNQDGTTTAQDEVIQVLRLNVNQLTLECRQARKAAQTSDLLRASEIERGRLLESKLLAKEDDLKRFTAASVKLGYDLDAAKAKIKQLSAIREEVVHVLVVGGKDRWHRATQYEEQQGAPSATSLDIADKGDGNSVNGSSPSSTRNEVLDHGEGDGSLEDARVHLPSRPQTPLVSDDNIDRLANPSPVQTPTRQQRENAIKSEDGQSILPSRPDTPTTPKSSLQTPQKVVKLPLPKHIQVHVESGKTQAGDCEHQ</sequence>
<dbReference type="EMBL" id="QEAM01000086">
    <property type="protein sequence ID" value="TPX47071.1"/>
    <property type="molecule type" value="Genomic_DNA"/>
</dbReference>
<proteinExistence type="predicted"/>
<protein>
    <submittedName>
        <fullName evidence="4">Uncharacterized protein</fullName>
    </submittedName>
</protein>
<evidence type="ECO:0000313" key="6">
    <source>
        <dbReference type="Proteomes" id="UP000320475"/>
    </source>
</evidence>
<evidence type="ECO:0000313" key="5">
    <source>
        <dbReference type="Proteomes" id="UP000317494"/>
    </source>
</evidence>
<feature type="region of interest" description="Disordered" evidence="2">
    <location>
        <begin position="1"/>
        <end position="28"/>
    </location>
</feature>
<dbReference type="AlphaFoldDB" id="A0A507D6Q5"/>
<dbReference type="Proteomes" id="UP000320475">
    <property type="component" value="Unassembled WGS sequence"/>
</dbReference>
<evidence type="ECO:0000313" key="3">
    <source>
        <dbReference type="EMBL" id="TPX39570.1"/>
    </source>
</evidence>
<keyword evidence="1" id="KW-0175">Coiled coil</keyword>
<organism evidence="4 6">
    <name type="scientific">Synchytrium endobioticum</name>
    <dbReference type="NCBI Taxonomy" id="286115"/>
    <lineage>
        <taxon>Eukaryota</taxon>
        <taxon>Fungi</taxon>
        <taxon>Fungi incertae sedis</taxon>
        <taxon>Chytridiomycota</taxon>
        <taxon>Chytridiomycota incertae sedis</taxon>
        <taxon>Chytridiomycetes</taxon>
        <taxon>Synchytriales</taxon>
        <taxon>Synchytriaceae</taxon>
        <taxon>Synchytrium</taxon>
    </lineage>
</organism>
<dbReference type="STRING" id="286115.A0A507D6Q5"/>
<feature type="coiled-coil region" evidence="1">
    <location>
        <begin position="155"/>
        <end position="293"/>
    </location>
</feature>
<dbReference type="Proteomes" id="UP000317494">
    <property type="component" value="Unassembled WGS sequence"/>
</dbReference>
<evidence type="ECO:0000313" key="4">
    <source>
        <dbReference type="EMBL" id="TPX47071.1"/>
    </source>
</evidence>
<reference evidence="5 6" key="1">
    <citation type="journal article" date="2019" name="Sci. Rep.">
        <title>Comparative genomics of chytrid fungi reveal insights into the obligate biotrophic and pathogenic lifestyle of Synchytrium endobioticum.</title>
        <authorList>
            <person name="van de Vossenberg B.T.L.H."/>
            <person name="Warris S."/>
            <person name="Nguyen H.D.T."/>
            <person name="van Gent-Pelzer M.P.E."/>
            <person name="Joly D.L."/>
            <person name="van de Geest H.C."/>
            <person name="Bonants P.J.M."/>
            <person name="Smith D.S."/>
            <person name="Levesque C.A."/>
            <person name="van der Lee T.A.J."/>
        </authorList>
    </citation>
    <scope>NUCLEOTIDE SEQUENCE [LARGE SCALE GENOMIC DNA]</scope>
    <source>
        <strain evidence="4 6">LEV6574</strain>
        <strain evidence="3 5">MB42</strain>
    </source>
</reference>
<feature type="coiled-coil region" evidence="1">
    <location>
        <begin position="377"/>
        <end position="445"/>
    </location>
</feature>
<feature type="region of interest" description="Disordered" evidence="2">
    <location>
        <begin position="523"/>
        <end position="644"/>
    </location>
</feature>
<evidence type="ECO:0000256" key="1">
    <source>
        <dbReference type="SAM" id="Coils"/>
    </source>
</evidence>
<feature type="compositionally biased region" description="Polar residues" evidence="2">
    <location>
        <begin position="544"/>
        <end position="556"/>
    </location>
</feature>
<gene>
    <name evidence="4" type="ORF">SeLEV6574_g02866</name>
    <name evidence="3" type="ORF">SeMB42_g06320</name>
</gene>
<evidence type="ECO:0000256" key="2">
    <source>
        <dbReference type="SAM" id="MobiDB-lite"/>
    </source>
</evidence>
<feature type="compositionally biased region" description="Polar residues" evidence="2">
    <location>
        <begin position="523"/>
        <end position="534"/>
    </location>
</feature>
<name>A0A507D6Q5_9FUNG</name>
<comment type="caution">
    <text evidence="4">The sequence shown here is derived from an EMBL/GenBank/DDBJ whole genome shotgun (WGS) entry which is preliminary data.</text>
</comment>
<feature type="compositionally biased region" description="Polar residues" evidence="2">
    <location>
        <begin position="624"/>
        <end position="637"/>
    </location>
</feature>
<feature type="compositionally biased region" description="Basic and acidic residues" evidence="2">
    <location>
        <begin position="557"/>
        <end position="573"/>
    </location>
</feature>